<proteinExistence type="predicted"/>
<dbReference type="EMBL" id="QGLT01000004">
    <property type="protein sequence ID" value="PXY99851.1"/>
    <property type="molecule type" value="Genomic_DNA"/>
</dbReference>
<protein>
    <submittedName>
        <fullName evidence="2">Uncharacterized protein</fullName>
    </submittedName>
</protein>
<organism evidence="2 3">
    <name type="scientific">Commensalibacter melissae</name>
    <dbReference type="NCBI Taxonomy" id="2070537"/>
    <lineage>
        <taxon>Bacteria</taxon>
        <taxon>Pseudomonadati</taxon>
        <taxon>Pseudomonadota</taxon>
        <taxon>Alphaproteobacteria</taxon>
        <taxon>Acetobacterales</taxon>
        <taxon>Acetobacteraceae</taxon>
    </lineage>
</organism>
<evidence type="ECO:0000313" key="2">
    <source>
        <dbReference type="EMBL" id="PXY99851.1"/>
    </source>
</evidence>
<gene>
    <name evidence="2" type="ORF">DK869_07930</name>
</gene>
<dbReference type="OrthoDB" id="9977487at2"/>
<feature type="compositionally biased region" description="Basic and acidic residues" evidence="1">
    <location>
        <begin position="33"/>
        <end position="46"/>
    </location>
</feature>
<evidence type="ECO:0000313" key="3">
    <source>
        <dbReference type="Proteomes" id="UP000247565"/>
    </source>
</evidence>
<name>A0A318N021_9PROT</name>
<dbReference type="AlphaFoldDB" id="A0A318N021"/>
<comment type="caution">
    <text evidence="2">The sequence shown here is derived from an EMBL/GenBank/DDBJ whole genome shotgun (WGS) entry which is preliminary data.</text>
</comment>
<evidence type="ECO:0000256" key="1">
    <source>
        <dbReference type="SAM" id="MobiDB-lite"/>
    </source>
</evidence>
<reference evidence="2 3" key="1">
    <citation type="submission" date="2018-05" db="EMBL/GenBank/DDBJ databases">
        <title>Reference genomes for bee gut microbiota database.</title>
        <authorList>
            <person name="Ellegaard K.M."/>
        </authorList>
    </citation>
    <scope>NUCLEOTIDE SEQUENCE [LARGE SCALE GENOMIC DNA]</scope>
    <source>
        <strain evidence="2 3">ESL0284</strain>
    </source>
</reference>
<accession>A0A318N021</accession>
<dbReference type="Proteomes" id="UP000247565">
    <property type="component" value="Unassembled WGS sequence"/>
</dbReference>
<keyword evidence="3" id="KW-1185">Reference proteome</keyword>
<feature type="region of interest" description="Disordered" evidence="1">
    <location>
        <begin position="1"/>
        <end position="46"/>
    </location>
</feature>
<sequence length="89" mass="10148">MKILQTNELSKVAGGHGHNNNHQHHNNNQQHNNHHDRVINPPHNDKADGLAKLNIIKTGLENGDNWATIGKNIHNYFAEKYSFVDHFGR</sequence>
<dbReference type="RefSeq" id="WP_110439471.1">
    <property type="nucleotide sequence ID" value="NZ_CP046393.1"/>
</dbReference>